<dbReference type="SMART" id="SM00449">
    <property type="entry name" value="SPRY"/>
    <property type="match status" value="1"/>
</dbReference>
<sequence length="298" mass="33157">MAKSTGACEPLGSVLQSTNSSLKDLNLSNNDLSDSGVELLSAGLKISHCKLETLRLSGCMVTEEGCSSLASALKSNPSHLKELDLTYNHPGESGVKLLSDLLEDPNCTTMTIGIAVFVNFLTLDPNTAYVDLYLSEENRKVERDYQKYQTRADHPARFDFRKQVLCVESLSGRCYWEAEWDGRGAAIVMSYKGIKRKGYGLDCLFGAWNQSWSIEGNINNSYTFWHNCHLTSISAPVPLSRRVAVYLDWVAGTLSFYNISPNSPTPIHVYTVHHTFTEPLYAGFRLRSRSSVCLCNTE</sequence>
<dbReference type="PROSITE" id="PS51450">
    <property type="entry name" value="LRR"/>
    <property type="match status" value="1"/>
</dbReference>
<dbReference type="InterPro" id="IPR001870">
    <property type="entry name" value="B30.2/SPRY"/>
</dbReference>
<dbReference type="Gene3D" id="2.60.120.920">
    <property type="match status" value="1"/>
</dbReference>
<evidence type="ECO:0000313" key="5">
    <source>
        <dbReference type="Proteomes" id="UP000018467"/>
    </source>
</evidence>
<keyword evidence="1" id="KW-0433">Leucine-rich repeat</keyword>
<feature type="domain" description="B30.2/SPRY" evidence="3">
    <location>
        <begin position="100"/>
        <end position="298"/>
    </location>
</feature>
<dbReference type="PRINTS" id="PR01407">
    <property type="entry name" value="BUTYPHLNCDUF"/>
</dbReference>
<dbReference type="InParanoid" id="A0A3B1IG58"/>
<reference evidence="4" key="4">
    <citation type="submission" date="2025-09" db="UniProtKB">
        <authorList>
            <consortium name="Ensembl"/>
        </authorList>
    </citation>
    <scope>IDENTIFICATION</scope>
</reference>
<dbReference type="AlphaFoldDB" id="A0A3B1IG58"/>
<dbReference type="GeneTree" id="ENSGT00940000162312"/>
<reference evidence="5" key="2">
    <citation type="journal article" date="2014" name="Nat. Commun.">
        <title>The cavefish genome reveals candidate genes for eye loss.</title>
        <authorList>
            <person name="McGaugh S.E."/>
            <person name="Gross J.B."/>
            <person name="Aken B."/>
            <person name="Blin M."/>
            <person name="Borowsky R."/>
            <person name="Chalopin D."/>
            <person name="Hinaux H."/>
            <person name="Jeffery W.R."/>
            <person name="Keene A."/>
            <person name="Ma L."/>
            <person name="Minx P."/>
            <person name="Murphy D."/>
            <person name="O'Quin K.E."/>
            <person name="Retaux S."/>
            <person name="Rohner N."/>
            <person name="Searle S.M."/>
            <person name="Stahl B.A."/>
            <person name="Tabin C."/>
            <person name="Volff J.N."/>
            <person name="Yoshizawa M."/>
            <person name="Warren W.C."/>
        </authorList>
    </citation>
    <scope>NUCLEOTIDE SEQUENCE [LARGE SCALE GENOMIC DNA]</scope>
    <source>
        <strain evidence="5">female</strain>
    </source>
</reference>
<dbReference type="Gene3D" id="3.80.10.10">
    <property type="entry name" value="Ribonuclease Inhibitor"/>
    <property type="match status" value="1"/>
</dbReference>
<dbReference type="InterPro" id="IPR001611">
    <property type="entry name" value="Leu-rich_rpt"/>
</dbReference>
<dbReference type="InterPro" id="IPR043136">
    <property type="entry name" value="B30.2/SPRY_sf"/>
</dbReference>
<reference evidence="5" key="1">
    <citation type="submission" date="2013-03" db="EMBL/GenBank/DDBJ databases">
        <authorList>
            <person name="Jeffery W."/>
            <person name="Warren W."/>
            <person name="Wilson R.K."/>
        </authorList>
    </citation>
    <scope>NUCLEOTIDE SEQUENCE</scope>
    <source>
        <strain evidence="5">female</strain>
    </source>
</reference>
<dbReference type="PANTHER" id="PTHR24106">
    <property type="entry name" value="NACHT, LRR AND CARD DOMAINS-CONTAINING"/>
    <property type="match status" value="1"/>
</dbReference>
<evidence type="ECO:0000259" key="3">
    <source>
        <dbReference type="PROSITE" id="PS50188"/>
    </source>
</evidence>
<name>A0A3B1IG58_ASTMX</name>
<protein>
    <recommendedName>
        <fullName evidence="3">B30.2/SPRY domain-containing protein</fullName>
    </recommendedName>
</protein>
<dbReference type="SUPFAM" id="SSF49899">
    <property type="entry name" value="Concanavalin A-like lectins/glucanases"/>
    <property type="match status" value="1"/>
</dbReference>
<dbReference type="InterPro" id="IPR003879">
    <property type="entry name" value="Butyrophylin_SPRY"/>
</dbReference>
<evidence type="ECO:0000256" key="1">
    <source>
        <dbReference type="ARBA" id="ARBA00022614"/>
    </source>
</evidence>
<dbReference type="Pfam" id="PF00622">
    <property type="entry name" value="SPRY"/>
    <property type="match status" value="1"/>
</dbReference>
<dbReference type="Proteomes" id="UP000018467">
    <property type="component" value="Unassembled WGS sequence"/>
</dbReference>
<accession>A0A3B1IG58</accession>
<dbReference type="SMART" id="SM00368">
    <property type="entry name" value="LRR_RI"/>
    <property type="match status" value="3"/>
</dbReference>
<dbReference type="InterPro" id="IPR013320">
    <property type="entry name" value="ConA-like_dom_sf"/>
</dbReference>
<dbReference type="InterPro" id="IPR032675">
    <property type="entry name" value="LRR_dom_sf"/>
</dbReference>
<dbReference type="Bgee" id="ENSAMXG00000031557">
    <property type="expression patterns" value="Expressed in mesonephros and 12 other cell types or tissues"/>
</dbReference>
<dbReference type="Pfam" id="PF13516">
    <property type="entry name" value="LRR_6"/>
    <property type="match status" value="3"/>
</dbReference>
<dbReference type="InterPro" id="IPR003877">
    <property type="entry name" value="SPRY_dom"/>
</dbReference>
<dbReference type="PROSITE" id="PS50188">
    <property type="entry name" value="B302_SPRY"/>
    <property type="match status" value="1"/>
</dbReference>
<evidence type="ECO:0000256" key="2">
    <source>
        <dbReference type="ARBA" id="ARBA00022737"/>
    </source>
</evidence>
<dbReference type="CDD" id="cd16040">
    <property type="entry name" value="SPRY_PRY_SNTX"/>
    <property type="match status" value="1"/>
</dbReference>
<dbReference type="SMART" id="SM00589">
    <property type="entry name" value="PRY"/>
    <property type="match status" value="1"/>
</dbReference>
<reference evidence="4" key="3">
    <citation type="submission" date="2025-08" db="UniProtKB">
        <authorList>
            <consortium name="Ensembl"/>
        </authorList>
    </citation>
    <scope>IDENTIFICATION</scope>
</reference>
<organism evidence="4 5">
    <name type="scientific">Astyanax mexicanus</name>
    <name type="common">Blind cave fish</name>
    <name type="synonym">Astyanax fasciatus mexicanus</name>
    <dbReference type="NCBI Taxonomy" id="7994"/>
    <lineage>
        <taxon>Eukaryota</taxon>
        <taxon>Metazoa</taxon>
        <taxon>Chordata</taxon>
        <taxon>Craniata</taxon>
        <taxon>Vertebrata</taxon>
        <taxon>Euteleostomi</taxon>
        <taxon>Actinopterygii</taxon>
        <taxon>Neopterygii</taxon>
        <taxon>Teleostei</taxon>
        <taxon>Ostariophysi</taxon>
        <taxon>Characiformes</taxon>
        <taxon>Characoidei</taxon>
        <taxon>Acestrorhamphidae</taxon>
        <taxon>Acestrorhamphinae</taxon>
        <taxon>Astyanax</taxon>
    </lineage>
</organism>
<dbReference type="InterPro" id="IPR006574">
    <property type="entry name" value="PRY"/>
</dbReference>
<keyword evidence="5" id="KW-1185">Reference proteome</keyword>
<proteinExistence type="predicted"/>
<dbReference type="SUPFAM" id="SSF52047">
    <property type="entry name" value="RNI-like"/>
    <property type="match status" value="1"/>
</dbReference>
<dbReference type="Ensembl" id="ENSAMXT00000046247.1">
    <property type="protein sequence ID" value="ENSAMXP00000028545.1"/>
    <property type="gene ID" value="ENSAMXG00000031557.1"/>
</dbReference>
<evidence type="ECO:0000313" key="4">
    <source>
        <dbReference type="Ensembl" id="ENSAMXP00000028545.1"/>
    </source>
</evidence>
<dbReference type="InterPro" id="IPR051261">
    <property type="entry name" value="NLR"/>
</dbReference>
<keyword evidence="2" id="KW-0677">Repeat</keyword>
<dbReference type="Pfam" id="PF13765">
    <property type="entry name" value="PRY"/>
    <property type="match status" value="1"/>
</dbReference>